<dbReference type="SUPFAM" id="SSF50341">
    <property type="entry name" value="CheW-like"/>
    <property type="match status" value="1"/>
</dbReference>
<dbReference type="EMBL" id="VTOX01000003">
    <property type="protein sequence ID" value="NKE66368.1"/>
    <property type="molecule type" value="Genomic_DNA"/>
</dbReference>
<dbReference type="Proteomes" id="UP000521868">
    <property type="component" value="Unassembled WGS sequence"/>
</dbReference>
<evidence type="ECO:0000256" key="1">
    <source>
        <dbReference type="SAM" id="MobiDB-lite"/>
    </source>
</evidence>
<organism evidence="3 4">
    <name type="scientific">Ramlibacter lithotrophicus</name>
    <dbReference type="NCBI Taxonomy" id="2606681"/>
    <lineage>
        <taxon>Bacteria</taxon>
        <taxon>Pseudomonadati</taxon>
        <taxon>Pseudomonadota</taxon>
        <taxon>Betaproteobacteria</taxon>
        <taxon>Burkholderiales</taxon>
        <taxon>Comamonadaceae</taxon>
        <taxon>Ramlibacter</taxon>
    </lineage>
</organism>
<dbReference type="RefSeq" id="WP_168107478.1">
    <property type="nucleotide sequence ID" value="NZ_VTOX01000003.1"/>
</dbReference>
<dbReference type="InterPro" id="IPR002545">
    <property type="entry name" value="CheW-lke_dom"/>
</dbReference>
<feature type="domain" description="CheW-like" evidence="2">
    <location>
        <begin position="50"/>
        <end position="169"/>
    </location>
</feature>
<comment type="caution">
    <text evidence="3">The sequence shown here is derived from an EMBL/GenBank/DDBJ whole genome shotgun (WGS) entry which is preliminary data.</text>
</comment>
<reference evidence="3 4" key="1">
    <citation type="journal article" date="2020" name="Nature">
        <title>Bacterial chemolithoautotrophy via manganese oxidation.</title>
        <authorList>
            <person name="Yu H."/>
            <person name="Leadbetter J.R."/>
        </authorList>
    </citation>
    <scope>NUCLEOTIDE SEQUENCE [LARGE SCALE GENOMIC DNA]</scope>
    <source>
        <strain evidence="3 4">RBP-1</strain>
    </source>
</reference>
<dbReference type="AlphaFoldDB" id="A0A7X6I6G7"/>
<keyword evidence="4" id="KW-1185">Reference proteome</keyword>
<dbReference type="Pfam" id="PF01584">
    <property type="entry name" value="CheW"/>
    <property type="match status" value="1"/>
</dbReference>
<dbReference type="GO" id="GO:0007165">
    <property type="term" value="P:signal transduction"/>
    <property type="evidence" value="ECO:0007669"/>
    <property type="project" value="InterPro"/>
</dbReference>
<gene>
    <name evidence="3" type="ORF">RAMLITH_11100</name>
</gene>
<feature type="region of interest" description="Disordered" evidence="1">
    <location>
        <begin position="1"/>
        <end position="21"/>
    </location>
</feature>
<dbReference type="GO" id="GO:0006935">
    <property type="term" value="P:chemotaxis"/>
    <property type="evidence" value="ECO:0007669"/>
    <property type="project" value="InterPro"/>
</dbReference>
<evidence type="ECO:0000259" key="2">
    <source>
        <dbReference type="Pfam" id="PF01584"/>
    </source>
</evidence>
<dbReference type="Gene3D" id="2.40.50.180">
    <property type="entry name" value="CheA-289, Domain 4"/>
    <property type="match status" value="1"/>
</dbReference>
<proteinExistence type="predicted"/>
<protein>
    <submittedName>
        <fullName evidence="3">Chemotaxis protein CheW</fullName>
    </submittedName>
</protein>
<name>A0A7X6I6G7_9BURK</name>
<evidence type="ECO:0000313" key="3">
    <source>
        <dbReference type="EMBL" id="NKE66368.1"/>
    </source>
</evidence>
<evidence type="ECO:0000313" key="4">
    <source>
        <dbReference type="Proteomes" id="UP000521868"/>
    </source>
</evidence>
<sequence length="172" mass="18297">MTESDLLATMDDAPPDAADGSAPFTAPARLLEYRRGGFVAFAPHTTMALLEEPPVTPVPGAPYYCVGLIPWQDGHVPLLDLNTLLQACPPSEPAPLGHALVLAWQAAPGAPLEYGAVCARSLVQMIEVSDGQACDLPSDSDLWPWIAIACFEHGGRAVPVVDTARLFAELRR</sequence>
<dbReference type="InterPro" id="IPR036061">
    <property type="entry name" value="CheW-like_dom_sf"/>
</dbReference>
<accession>A0A7X6I6G7</accession>
<feature type="compositionally biased region" description="Low complexity" evidence="1">
    <location>
        <begin position="11"/>
        <end position="21"/>
    </location>
</feature>